<proteinExistence type="predicted"/>
<organism evidence="1 2">
    <name type="scientific">Hymenobacter defluvii</name>
    <dbReference type="NCBI Taxonomy" id="2054411"/>
    <lineage>
        <taxon>Bacteria</taxon>
        <taxon>Pseudomonadati</taxon>
        <taxon>Bacteroidota</taxon>
        <taxon>Cytophagia</taxon>
        <taxon>Cytophagales</taxon>
        <taxon>Hymenobacteraceae</taxon>
        <taxon>Hymenobacter</taxon>
    </lineage>
</organism>
<reference evidence="1 2" key="1">
    <citation type="submission" date="2021-03" db="EMBL/GenBank/DDBJ databases">
        <authorList>
            <person name="Kim M.K."/>
        </authorList>
    </citation>
    <scope>NUCLEOTIDE SEQUENCE [LARGE SCALE GENOMIC DNA]</scope>
    <source>
        <strain evidence="1 2">BT507</strain>
    </source>
</reference>
<protein>
    <submittedName>
        <fullName evidence="1">Uncharacterized protein</fullName>
    </submittedName>
</protein>
<name>A0ABS3TEF8_9BACT</name>
<comment type="caution">
    <text evidence="1">The sequence shown here is derived from an EMBL/GenBank/DDBJ whole genome shotgun (WGS) entry which is preliminary data.</text>
</comment>
<accession>A0ABS3TEF8</accession>
<sequence>MSTAASDLACWIQNVTLVELGGDQALLINLHPVAELGERMELPLAYFPFLQRALKTMESACGWIVEGAGITSAIRWPELEERYTVCQLHNLFHEHQLFTLFRR</sequence>
<dbReference type="RefSeq" id="WP_208308320.1">
    <property type="nucleotide sequence ID" value="NZ_JAGETX010000009.1"/>
</dbReference>
<dbReference type="EMBL" id="JAGETX010000009">
    <property type="protein sequence ID" value="MBO3272043.1"/>
    <property type="molecule type" value="Genomic_DNA"/>
</dbReference>
<keyword evidence="2" id="KW-1185">Reference proteome</keyword>
<dbReference type="Proteomes" id="UP000670527">
    <property type="component" value="Unassembled WGS sequence"/>
</dbReference>
<evidence type="ECO:0000313" key="1">
    <source>
        <dbReference type="EMBL" id="MBO3272043.1"/>
    </source>
</evidence>
<gene>
    <name evidence="1" type="ORF">J4D97_15390</name>
</gene>
<evidence type="ECO:0000313" key="2">
    <source>
        <dbReference type="Proteomes" id="UP000670527"/>
    </source>
</evidence>